<keyword evidence="2 6" id="KW-0560">Oxidoreductase</keyword>
<dbReference type="Pfam" id="PF08028">
    <property type="entry name" value="Acyl-CoA_dh_2"/>
    <property type="match status" value="1"/>
</dbReference>
<dbReference type="InterPro" id="IPR036250">
    <property type="entry name" value="AcylCo_DH-like_C"/>
</dbReference>
<dbReference type="PIRSF" id="PIRSF016578">
    <property type="entry name" value="HsaA"/>
    <property type="match status" value="1"/>
</dbReference>
<evidence type="ECO:0000313" key="7">
    <source>
        <dbReference type="Proteomes" id="UP001597318"/>
    </source>
</evidence>
<dbReference type="SUPFAM" id="SSF56645">
    <property type="entry name" value="Acyl-CoA dehydrogenase NM domain-like"/>
    <property type="match status" value="1"/>
</dbReference>
<dbReference type="CDD" id="cd00567">
    <property type="entry name" value="ACAD"/>
    <property type="match status" value="1"/>
</dbReference>
<dbReference type="EC" id="1.-.-.-" evidence="6"/>
<name>A0ABW5BTX1_9BACI</name>
<dbReference type="InterPro" id="IPR009100">
    <property type="entry name" value="AcylCoA_DH/oxidase_NM_dom_sf"/>
</dbReference>
<dbReference type="InterPro" id="IPR006091">
    <property type="entry name" value="Acyl-CoA_Oxase/DH_mid-dom"/>
</dbReference>
<dbReference type="InterPro" id="IPR013786">
    <property type="entry name" value="AcylCoA_DH/ox_N"/>
</dbReference>
<dbReference type="RefSeq" id="WP_247341469.1">
    <property type="nucleotide sequence ID" value="NZ_CP095550.1"/>
</dbReference>
<feature type="domain" description="Acyl-CoA oxidase/dehydrogenase middle" evidence="3">
    <location>
        <begin position="129"/>
        <end position="221"/>
    </location>
</feature>
<dbReference type="EMBL" id="JBHUIK010000001">
    <property type="protein sequence ID" value="MFD2213039.1"/>
    <property type="molecule type" value="Genomic_DNA"/>
</dbReference>
<dbReference type="InterPro" id="IPR046373">
    <property type="entry name" value="Acyl-CoA_Oxase/DH_mid-dom_sf"/>
</dbReference>
<keyword evidence="7" id="KW-1185">Reference proteome</keyword>
<comment type="caution">
    <text evidence="6">The sequence shown here is derived from an EMBL/GenBank/DDBJ whole genome shotgun (WGS) entry which is preliminary data.</text>
</comment>
<dbReference type="Pfam" id="PF02770">
    <property type="entry name" value="Acyl-CoA_dh_M"/>
    <property type="match status" value="1"/>
</dbReference>
<dbReference type="Pfam" id="PF02771">
    <property type="entry name" value="Acyl-CoA_dh_N"/>
    <property type="match status" value="1"/>
</dbReference>
<feature type="domain" description="Acyl-CoA dehydrogenase C-terminal" evidence="5">
    <location>
        <begin position="248"/>
        <end position="367"/>
    </location>
</feature>
<evidence type="ECO:0000259" key="5">
    <source>
        <dbReference type="Pfam" id="PF08028"/>
    </source>
</evidence>
<feature type="domain" description="Acyl-CoA dehydrogenase/oxidase N-terminal" evidence="4">
    <location>
        <begin position="13"/>
        <end position="100"/>
    </location>
</feature>
<dbReference type="GO" id="GO:0016491">
    <property type="term" value="F:oxidoreductase activity"/>
    <property type="evidence" value="ECO:0007669"/>
    <property type="project" value="UniProtKB-KW"/>
</dbReference>
<organism evidence="6 7">
    <name type="scientific">Metabacillus endolithicus</name>
    <dbReference type="NCBI Taxonomy" id="1535204"/>
    <lineage>
        <taxon>Bacteria</taxon>
        <taxon>Bacillati</taxon>
        <taxon>Bacillota</taxon>
        <taxon>Bacilli</taxon>
        <taxon>Bacillales</taxon>
        <taxon>Bacillaceae</taxon>
        <taxon>Metabacillus</taxon>
    </lineage>
</organism>
<evidence type="ECO:0000259" key="3">
    <source>
        <dbReference type="Pfam" id="PF02770"/>
    </source>
</evidence>
<sequence>MNYIDEQFIKNENQKQILLKTDKLAREFETRADRYDKEGLFPFENFDRLKENGYLHLTIPNHLGGSGATLYEFLLVQEKIAQGDAATALSLGWHLGLIMHLRETEKWEENTYNRICEEIISSKKLINSAATEPNSGSPARGGKPETIAIRKEGHWIINGKKIFTSLAPALDYFIVPATIEETGEIGDFLIPREAKGVEIEETWDTLGMRGTRSDDLILNAVKVPLEALVERKQKKERPTAQGWLLHIPACYIGIAISARNKAIEFAKTYQPTSLTHPIKDVPEVRRKVAEIDVKLTTARTLMYSTAEKWDFASKNERDSLAYDLAVTKTVVTNTAVEVVDLAMRIVGGQSLFSSNALQRHYRDVRAGLHNPPSDDITYKILGDRAFRE</sequence>
<dbReference type="Gene3D" id="1.10.540.10">
    <property type="entry name" value="Acyl-CoA dehydrogenase/oxidase, N-terminal domain"/>
    <property type="match status" value="1"/>
</dbReference>
<keyword evidence="1" id="KW-0285">Flavoprotein</keyword>
<dbReference type="PANTHER" id="PTHR43884:SF25">
    <property type="entry name" value="ACYL-COA DEHYDROGENASE YDBM-RELATED"/>
    <property type="match status" value="1"/>
</dbReference>
<evidence type="ECO:0000256" key="1">
    <source>
        <dbReference type="ARBA" id="ARBA00022630"/>
    </source>
</evidence>
<evidence type="ECO:0000259" key="4">
    <source>
        <dbReference type="Pfam" id="PF02771"/>
    </source>
</evidence>
<gene>
    <name evidence="6" type="ORF">ACFSKK_04835</name>
</gene>
<dbReference type="InterPro" id="IPR013107">
    <property type="entry name" value="Acyl-CoA_DH_C"/>
</dbReference>
<dbReference type="InterPro" id="IPR037069">
    <property type="entry name" value="AcylCoA_DH/ox_N_sf"/>
</dbReference>
<evidence type="ECO:0000313" key="6">
    <source>
        <dbReference type="EMBL" id="MFD2213039.1"/>
    </source>
</evidence>
<accession>A0ABW5BTX1</accession>
<protein>
    <submittedName>
        <fullName evidence="6">Acyl-CoA dehydrogenase family protein</fullName>
        <ecNumber evidence="6">1.-.-.-</ecNumber>
    </submittedName>
</protein>
<dbReference type="Proteomes" id="UP001597318">
    <property type="component" value="Unassembled WGS sequence"/>
</dbReference>
<dbReference type="Gene3D" id="2.40.110.10">
    <property type="entry name" value="Butyryl-CoA Dehydrogenase, subunit A, domain 2"/>
    <property type="match status" value="1"/>
</dbReference>
<evidence type="ECO:0000256" key="2">
    <source>
        <dbReference type="ARBA" id="ARBA00023002"/>
    </source>
</evidence>
<dbReference type="Gene3D" id="1.20.140.10">
    <property type="entry name" value="Butyryl-CoA Dehydrogenase, subunit A, domain 3"/>
    <property type="match status" value="1"/>
</dbReference>
<proteinExistence type="predicted"/>
<dbReference type="SUPFAM" id="SSF47203">
    <property type="entry name" value="Acyl-CoA dehydrogenase C-terminal domain-like"/>
    <property type="match status" value="1"/>
</dbReference>
<dbReference type="PANTHER" id="PTHR43884">
    <property type="entry name" value="ACYL-COA DEHYDROGENASE"/>
    <property type="match status" value="1"/>
</dbReference>
<reference evidence="7" key="1">
    <citation type="journal article" date="2019" name="Int. J. Syst. Evol. Microbiol.">
        <title>The Global Catalogue of Microorganisms (GCM) 10K type strain sequencing project: providing services to taxonomists for standard genome sequencing and annotation.</title>
        <authorList>
            <consortium name="The Broad Institute Genomics Platform"/>
            <consortium name="The Broad Institute Genome Sequencing Center for Infectious Disease"/>
            <person name="Wu L."/>
            <person name="Ma J."/>
        </authorList>
    </citation>
    <scope>NUCLEOTIDE SEQUENCE [LARGE SCALE GENOMIC DNA]</scope>
    <source>
        <strain evidence="7">CGMCC 1.15474</strain>
    </source>
</reference>